<dbReference type="EMBL" id="CP001348">
    <property type="protein sequence ID" value="ACL74495.1"/>
    <property type="molecule type" value="Genomic_DNA"/>
</dbReference>
<dbReference type="AlphaFoldDB" id="B8I4E1"/>
<dbReference type="Pfam" id="PF05130">
    <property type="entry name" value="FlgN"/>
    <property type="match status" value="1"/>
</dbReference>
<dbReference type="InterPro" id="IPR036679">
    <property type="entry name" value="FlgN-like_sf"/>
</dbReference>
<accession>B8I4E1</accession>
<dbReference type="RefSeq" id="WP_012634561.1">
    <property type="nucleotide sequence ID" value="NC_011898.1"/>
</dbReference>
<dbReference type="OrthoDB" id="1739161at2"/>
<organism evidence="2 3">
    <name type="scientific">Ruminiclostridium cellulolyticum (strain ATCC 35319 / DSM 5812 / JCM 6584 / H10)</name>
    <name type="common">Clostridium cellulolyticum</name>
    <dbReference type="NCBI Taxonomy" id="394503"/>
    <lineage>
        <taxon>Bacteria</taxon>
        <taxon>Bacillati</taxon>
        <taxon>Bacillota</taxon>
        <taxon>Clostridia</taxon>
        <taxon>Eubacteriales</taxon>
        <taxon>Oscillospiraceae</taxon>
        <taxon>Ruminiclostridium</taxon>
    </lineage>
</organism>
<dbReference type="KEGG" id="cce:Ccel_0107"/>
<keyword evidence="3" id="KW-1185">Reference proteome</keyword>
<dbReference type="SUPFAM" id="SSF140566">
    <property type="entry name" value="FlgN-like"/>
    <property type="match status" value="1"/>
</dbReference>
<evidence type="ECO:0000313" key="3">
    <source>
        <dbReference type="Proteomes" id="UP000001349"/>
    </source>
</evidence>
<dbReference type="Gene3D" id="1.20.58.300">
    <property type="entry name" value="FlgN-like"/>
    <property type="match status" value="1"/>
</dbReference>
<name>B8I4E1_RUMCH</name>
<dbReference type="HOGENOM" id="CLU_137815_0_0_9"/>
<keyword evidence="1" id="KW-1005">Bacterial flagellum biogenesis</keyword>
<protein>
    <submittedName>
        <fullName evidence="2">FlgN family protein</fullName>
    </submittedName>
</protein>
<evidence type="ECO:0000313" key="2">
    <source>
        <dbReference type="EMBL" id="ACL74495.1"/>
    </source>
</evidence>
<dbReference type="STRING" id="394503.Ccel_0107"/>
<dbReference type="Proteomes" id="UP000001349">
    <property type="component" value="Chromosome"/>
</dbReference>
<evidence type="ECO:0000256" key="1">
    <source>
        <dbReference type="ARBA" id="ARBA00022795"/>
    </source>
</evidence>
<dbReference type="GO" id="GO:0044780">
    <property type="term" value="P:bacterial-type flagellum assembly"/>
    <property type="evidence" value="ECO:0007669"/>
    <property type="project" value="InterPro"/>
</dbReference>
<sequence length="160" mass="18418">MTPEQYIQKLTELSLKKLDNMKEILNLTKEQSEVITEDSINELQNIIDLKQKLIEEINELDDAFEVYYSRLKSVLGVERIEEISISKYQGTERLQQTVKLIFDTTKEIQAAENENSVKAKKVLDSLGGQIRQVKQGKIANNGYNIGGKLPQQSYYFDTKK</sequence>
<proteinExistence type="predicted"/>
<dbReference type="eggNOG" id="ENOG50330R8">
    <property type="taxonomic scope" value="Bacteria"/>
</dbReference>
<reference evidence="2 3" key="1">
    <citation type="submission" date="2009-01" db="EMBL/GenBank/DDBJ databases">
        <title>Complete sequence of Clostridium cellulolyticum H10.</title>
        <authorList>
            <consortium name="US DOE Joint Genome Institute"/>
            <person name="Lucas S."/>
            <person name="Copeland A."/>
            <person name="Lapidus A."/>
            <person name="Glavina del Rio T."/>
            <person name="Dalin E."/>
            <person name="Tice H."/>
            <person name="Bruce D."/>
            <person name="Goodwin L."/>
            <person name="Pitluck S."/>
            <person name="Chertkov O."/>
            <person name="Saunders E."/>
            <person name="Brettin T."/>
            <person name="Detter J.C."/>
            <person name="Han C."/>
            <person name="Larimer F."/>
            <person name="Land M."/>
            <person name="Hauser L."/>
            <person name="Kyrpides N."/>
            <person name="Ivanova N."/>
            <person name="Zhou J."/>
            <person name="Richardson P."/>
        </authorList>
    </citation>
    <scope>NUCLEOTIDE SEQUENCE [LARGE SCALE GENOMIC DNA]</scope>
    <source>
        <strain evidence="3">ATCC 35319 / DSM 5812 / JCM 6584 / H10</strain>
    </source>
</reference>
<dbReference type="InterPro" id="IPR007809">
    <property type="entry name" value="FlgN-like"/>
</dbReference>
<gene>
    <name evidence="2" type="ordered locus">Ccel_0107</name>
</gene>